<dbReference type="EMBL" id="CACVBM020001212">
    <property type="protein sequence ID" value="CAA7039531.1"/>
    <property type="molecule type" value="Genomic_DNA"/>
</dbReference>
<reference evidence="2 3" key="1">
    <citation type="submission" date="2020-01" db="EMBL/GenBank/DDBJ databases">
        <authorList>
            <person name="Mishra B."/>
        </authorList>
    </citation>
    <scope>NUCLEOTIDE SEQUENCE [LARGE SCALE GENOMIC DNA]</scope>
</reference>
<keyword evidence="3" id="KW-1185">Reference proteome</keyword>
<protein>
    <submittedName>
        <fullName evidence="2">Uncharacterized protein</fullName>
    </submittedName>
</protein>
<dbReference type="Proteomes" id="UP000467841">
    <property type="component" value="Unassembled WGS sequence"/>
</dbReference>
<evidence type="ECO:0000313" key="2">
    <source>
        <dbReference type="EMBL" id="CAA7039531.1"/>
    </source>
</evidence>
<name>A0A6D2J8P3_9BRAS</name>
<gene>
    <name evidence="1" type="ORF">MERR_LOCUS12852</name>
    <name evidence="2" type="ORF">MERR_LOCUS26766</name>
</gene>
<organism evidence="2 3">
    <name type="scientific">Microthlaspi erraticum</name>
    <dbReference type="NCBI Taxonomy" id="1685480"/>
    <lineage>
        <taxon>Eukaryota</taxon>
        <taxon>Viridiplantae</taxon>
        <taxon>Streptophyta</taxon>
        <taxon>Embryophyta</taxon>
        <taxon>Tracheophyta</taxon>
        <taxon>Spermatophyta</taxon>
        <taxon>Magnoliopsida</taxon>
        <taxon>eudicotyledons</taxon>
        <taxon>Gunneridae</taxon>
        <taxon>Pentapetalae</taxon>
        <taxon>rosids</taxon>
        <taxon>malvids</taxon>
        <taxon>Brassicales</taxon>
        <taxon>Brassicaceae</taxon>
        <taxon>Coluteocarpeae</taxon>
        <taxon>Microthlaspi</taxon>
    </lineage>
</organism>
<proteinExistence type="predicted"/>
<evidence type="ECO:0000313" key="1">
    <source>
        <dbReference type="EMBL" id="CAA7025617.1"/>
    </source>
</evidence>
<accession>A0A6D2J8P3</accession>
<dbReference type="EMBL" id="CACVBM020001010">
    <property type="protein sequence ID" value="CAA7025617.1"/>
    <property type="molecule type" value="Genomic_DNA"/>
</dbReference>
<sequence>MHFKLLDVIRELALWILSDYDKLSNKVVVRDDGMTSNEMGEVDWEQLSCMSAAVRGQIGIKPPECPNLTTLMLHDPICTEDFFQFMPRLALLVLTEEYGWGFRRGNQFQFSRLCS</sequence>
<evidence type="ECO:0000313" key="3">
    <source>
        <dbReference type="Proteomes" id="UP000467841"/>
    </source>
</evidence>
<dbReference type="AlphaFoldDB" id="A0A6D2J8P3"/>